<dbReference type="RefSeq" id="WP_169899022.1">
    <property type="nucleotide sequence ID" value="NZ_JAAQYP010000069.1"/>
</dbReference>
<evidence type="ECO:0000313" key="1">
    <source>
        <dbReference type="EMBL" id="NNA98786.1"/>
    </source>
</evidence>
<gene>
    <name evidence="1" type="ORF">HBO33_26885</name>
</gene>
<organism evidence="1 2">
    <name type="scientific">Pseudomonas gessardii</name>
    <dbReference type="NCBI Taxonomy" id="78544"/>
    <lineage>
        <taxon>Bacteria</taxon>
        <taxon>Pseudomonadati</taxon>
        <taxon>Pseudomonadota</taxon>
        <taxon>Gammaproteobacteria</taxon>
        <taxon>Pseudomonadales</taxon>
        <taxon>Pseudomonadaceae</taxon>
        <taxon>Pseudomonas</taxon>
    </lineage>
</organism>
<comment type="caution">
    <text evidence="1">The sequence shown here is derived from an EMBL/GenBank/DDBJ whole genome shotgun (WGS) entry which is preliminary data.</text>
</comment>
<protein>
    <submittedName>
        <fullName evidence="1">Uncharacterized protein</fullName>
    </submittedName>
</protein>
<dbReference type="Proteomes" id="UP000542111">
    <property type="component" value="Unassembled WGS sequence"/>
</dbReference>
<reference evidence="1 2" key="1">
    <citation type="journal article" date="2020" name="Front. Microbiol.">
        <title>Genetic Organization of the aprX-lipA2 Operon Affects the Proteolytic Potential of Pseudomonas Species in Milk.</title>
        <authorList>
            <person name="Maier C."/>
            <person name="Huptas C."/>
            <person name="von Neubeck M."/>
            <person name="Scherer S."/>
            <person name="Wenning M."/>
            <person name="Lucking G."/>
        </authorList>
    </citation>
    <scope>NUCLEOTIDE SEQUENCE [LARGE SCALE GENOMIC DNA]</scope>
    <source>
        <strain evidence="1 2">G4779</strain>
    </source>
</reference>
<accession>A0A7Y1MV51</accession>
<sequence length="287" mass="30926">MAGLVVKLSDSILLYDTRNISYGLVKSGYLSYVENWRRLRLRGINVDPNIGSSWVEQGIPGDNQFGFSIVSPVAPIVFLSGRGVVTGLKVNGNTWTYLFAGASASTKYYCFDLMRDDGLPGPYLKTREASNVFTFNSNQIPLNVVSSIIAPERGVLDRYGRPVTTYLGGRNERISYQSASGSASVHSLVDINIDSGVECAAFLPWSRSCGIVDPDTIPGGYTTTYGMAEGAFGRSGGISFMFAPTGRTTSQDWPADGTASIGYHSLPVDRRPSALVIKTGGLPFPFN</sequence>
<evidence type="ECO:0000313" key="2">
    <source>
        <dbReference type="Proteomes" id="UP000542111"/>
    </source>
</evidence>
<dbReference type="AlphaFoldDB" id="A0A7Y1MV51"/>
<proteinExistence type="predicted"/>
<name>A0A7Y1MV51_9PSED</name>
<dbReference type="EMBL" id="JAAQYP010000069">
    <property type="protein sequence ID" value="NNA98786.1"/>
    <property type="molecule type" value="Genomic_DNA"/>
</dbReference>